<dbReference type="STRING" id="44941.A0A397V2F4"/>
<comment type="caution">
    <text evidence="1">The sequence shown here is derived from an EMBL/GenBank/DDBJ whole genome shotgun (WGS) entry which is preliminary data.</text>
</comment>
<evidence type="ECO:0000313" key="2">
    <source>
        <dbReference type="Proteomes" id="UP000266673"/>
    </source>
</evidence>
<sequence length="164" mass="18966">MPKIERIDMQICIEPPIFTSKKAYITIGCYGICNFIHMDNRIYLFIFNCQMSYDTGFGVSDYSFGISGFGVSEFFKKSERVSDLDLPETSFGANDAYEDDEVVVYETPLLRNDNQRRLQFQALDNEVEYNESLIAEREGEIREIEQGFRNTSIRTTIDIALKVM</sequence>
<gene>
    <name evidence="1" type="ORF">C2G38_2247235</name>
</gene>
<organism evidence="1 2">
    <name type="scientific">Gigaspora rosea</name>
    <dbReference type="NCBI Taxonomy" id="44941"/>
    <lineage>
        <taxon>Eukaryota</taxon>
        <taxon>Fungi</taxon>
        <taxon>Fungi incertae sedis</taxon>
        <taxon>Mucoromycota</taxon>
        <taxon>Glomeromycotina</taxon>
        <taxon>Glomeromycetes</taxon>
        <taxon>Diversisporales</taxon>
        <taxon>Gigasporaceae</taxon>
        <taxon>Gigaspora</taxon>
    </lineage>
</organism>
<evidence type="ECO:0000313" key="1">
    <source>
        <dbReference type="EMBL" id="RIB16101.1"/>
    </source>
</evidence>
<accession>A0A397V2F4</accession>
<dbReference type="OrthoDB" id="364348at2759"/>
<name>A0A397V2F4_9GLOM</name>
<dbReference type="AlphaFoldDB" id="A0A397V2F4"/>
<dbReference type="EMBL" id="QKWP01000702">
    <property type="protein sequence ID" value="RIB16101.1"/>
    <property type="molecule type" value="Genomic_DNA"/>
</dbReference>
<proteinExistence type="predicted"/>
<dbReference type="Proteomes" id="UP000266673">
    <property type="component" value="Unassembled WGS sequence"/>
</dbReference>
<protein>
    <submittedName>
        <fullName evidence="1">Uncharacterized protein</fullName>
    </submittedName>
</protein>
<keyword evidence="2" id="KW-1185">Reference proteome</keyword>
<reference evidence="1 2" key="1">
    <citation type="submission" date="2018-06" db="EMBL/GenBank/DDBJ databases">
        <title>Comparative genomics reveals the genomic features of Rhizophagus irregularis, R. cerebriforme, R. diaphanum and Gigaspora rosea, and their symbiotic lifestyle signature.</title>
        <authorList>
            <person name="Morin E."/>
            <person name="San Clemente H."/>
            <person name="Chen E.C.H."/>
            <person name="De La Providencia I."/>
            <person name="Hainaut M."/>
            <person name="Kuo A."/>
            <person name="Kohler A."/>
            <person name="Murat C."/>
            <person name="Tang N."/>
            <person name="Roy S."/>
            <person name="Loubradou J."/>
            <person name="Henrissat B."/>
            <person name="Grigoriev I.V."/>
            <person name="Corradi N."/>
            <person name="Roux C."/>
            <person name="Martin F.M."/>
        </authorList>
    </citation>
    <scope>NUCLEOTIDE SEQUENCE [LARGE SCALE GENOMIC DNA]</scope>
    <source>
        <strain evidence="1 2">DAOM 194757</strain>
    </source>
</reference>